<accession>A0A5B7KCP8</accession>
<protein>
    <submittedName>
        <fullName evidence="1">Uncharacterized protein</fullName>
    </submittedName>
</protein>
<name>A0A5B7KCP8_PORTR</name>
<evidence type="ECO:0000313" key="2">
    <source>
        <dbReference type="Proteomes" id="UP000324222"/>
    </source>
</evidence>
<organism evidence="1 2">
    <name type="scientific">Portunus trituberculatus</name>
    <name type="common">Swimming crab</name>
    <name type="synonym">Neptunus trituberculatus</name>
    <dbReference type="NCBI Taxonomy" id="210409"/>
    <lineage>
        <taxon>Eukaryota</taxon>
        <taxon>Metazoa</taxon>
        <taxon>Ecdysozoa</taxon>
        <taxon>Arthropoda</taxon>
        <taxon>Crustacea</taxon>
        <taxon>Multicrustacea</taxon>
        <taxon>Malacostraca</taxon>
        <taxon>Eumalacostraca</taxon>
        <taxon>Eucarida</taxon>
        <taxon>Decapoda</taxon>
        <taxon>Pleocyemata</taxon>
        <taxon>Brachyura</taxon>
        <taxon>Eubrachyura</taxon>
        <taxon>Portunoidea</taxon>
        <taxon>Portunidae</taxon>
        <taxon>Portuninae</taxon>
        <taxon>Portunus</taxon>
    </lineage>
</organism>
<dbReference type="Proteomes" id="UP000324222">
    <property type="component" value="Unassembled WGS sequence"/>
</dbReference>
<dbReference type="AlphaFoldDB" id="A0A5B7KCP8"/>
<gene>
    <name evidence="1" type="ORF">E2C01_100113</name>
</gene>
<dbReference type="EMBL" id="VSRR010141024">
    <property type="protein sequence ID" value="MPD04427.1"/>
    <property type="molecule type" value="Genomic_DNA"/>
</dbReference>
<proteinExistence type="predicted"/>
<evidence type="ECO:0000313" key="1">
    <source>
        <dbReference type="EMBL" id="MPD04427.1"/>
    </source>
</evidence>
<sequence>MTAGELARFITSHPLTTITTVTTSLLPLTTTNSNAREKNVGQGFSCGPVKSPPPTLSSRMWHHHFLYYHHHHHHDLHYYQ</sequence>
<comment type="caution">
    <text evidence="1">The sequence shown here is derived from an EMBL/GenBank/DDBJ whole genome shotgun (WGS) entry which is preliminary data.</text>
</comment>
<reference evidence="1 2" key="1">
    <citation type="submission" date="2019-05" db="EMBL/GenBank/DDBJ databases">
        <title>Another draft genome of Portunus trituberculatus and its Hox gene families provides insights of decapod evolution.</title>
        <authorList>
            <person name="Jeong J.-H."/>
            <person name="Song I."/>
            <person name="Kim S."/>
            <person name="Choi T."/>
            <person name="Kim D."/>
            <person name="Ryu S."/>
            <person name="Kim W."/>
        </authorList>
    </citation>
    <scope>NUCLEOTIDE SEQUENCE [LARGE SCALE GENOMIC DNA]</scope>
    <source>
        <tissue evidence="1">Muscle</tissue>
    </source>
</reference>
<keyword evidence="2" id="KW-1185">Reference proteome</keyword>